<sequence length="142" mass="15963">MAEPRSRIYHRSRVAETLREEIGAMLEGELSDPRIAVCYVTEVAMHPGNKSARVYIAVNGDEEAEKATVAALTAAKGYIRHELLERMGVRRVPDLSFHIDKTQKFNARIEELLGRSKRRQRFAGGENSESAAQPEPVTRETN</sequence>
<evidence type="ECO:0000256" key="2">
    <source>
        <dbReference type="HAMAP-Rule" id="MF_00003"/>
    </source>
</evidence>
<dbReference type="PANTHER" id="PTHR33515:SF1">
    <property type="entry name" value="RIBOSOME-BINDING FACTOR A, CHLOROPLASTIC-RELATED"/>
    <property type="match status" value="1"/>
</dbReference>
<dbReference type="InterPro" id="IPR015946">
    <property type="entry name" value="KH_dom-like_a/b"/>
</dbReference>
<comment type="caution">
    <text evidence="4">The sequence shown here is derived from an EMBL/GenBank/DDBJ whole genome shotgun (WGS) entry which is preliminary data.</text>
</comment>
<keyword evidence="1 2" id="KW-0690">Ribosome biogenesis</keyword>
<comment type="similarity">
    <text evidence="2">Belongs to the RbfA family.</text>
</comment>
<dbReference type="InterPro" id="IPR020053">
    <property type="entry name" value="Ribosome-bd_factorA_CS"/>
</dbReference>
<dbReference type="Proteomes" id="UP001596091">
    <property type="component" value="Unassembled WGS sequence"/>
</dbReference>
<name>A0ABW1EH79_9BACT</name>
<accession>A0ABW1EH79</accession>
<comment type="subunit">
    <text evidence="2">Monomer. Binds 30S ribosomal subunits, but not 50S ribosomal subunits or 70S ribosomes.</text>
</comment>
<proteinExistence type="inferred from homology"/>
<keyword evidence="2" id="KW-0963">Cytoplasm</keyword>
<gene>
    <name evidence="2 4" type="primary">rbfA</name>
    <name evidence="4" type="ORF">ACFPT7_09735</name>
</gene>
<evidence type="ECO:0000256" key="1">
    <source>
        <dbReference type="ARBA" id="ARBA00022517"/>
    </source>
</evidence>
<dbReference type="EMBL" id="JBHSPH010000002">
    <property type="protein sequence ID" value="MFC5862570.1"/>
    <property type="molecule type" value="Genomic_DNA"/>
</dbReference>
<dbReference type="PANTHER" id="PTHR33515">
    <property type="entry name" value="RIBOSOME-BINDING FACTOR A, CHLOROPLASTIC-RELATED"/>
    <property type="match status" value="1"/>
</dbReference>
<protein>
    <recommendedName>
        <fullName evidence="2">Ribosome-binding factor A</fullName>
    </recommendedName>
</protein>
<dbReference type="InterPro" id="IPR000238">
    <property type="entry name" value="RbfA"/>
</dbReference>
<keyword evidence="5" id="KW-1185">Reference proteome</keyword>
<dbReference type="HAMAP" id="MF_00003">
    <property type="entry name" value="RbfA"/>
    <property type="match status" value="1"/>
</dbReference>
<dbReference type="InterPro" id="IPR023799">
    <property type="entry name" value="RbfA_dom_sf"/>
</dbReference>
<feature type="region of interest" description="Disordered" evidence="3">
    <location>
        <begin position="118"/>
        <end position="142"/>
    </location>
</feature>
<evidence type="ECO:0000313" key="4">
    <source>
        <dbReference type="EMBL" id="MFC5862570.1"/>
    </source>
</evidence>
<reference evidence="5" key="1">
    <citation type="journal article" date="2019" name="Int. J. Syst. Evol. Microbiol.">
        <title>The Global Catalogue of Microorganisms (GCM) 10K type strain sequencing project: providing services to taxonomists for standard genome sequencing and annotation.</title>
        <authorList>
            <consortium name="The Broad Institute Genomics Platform"/>
            <consortium name="The Broad Institute Genome Sequencing Center for Infectious Disease"/>
            <person name="Wu L."/>
            <person name="Ma J."/>
        </authorList>
    </citation>
    <scope>NUCLEOTIDE SEQUENCE [LARGE SCALE GENOMIC DNA]</scope>
    <source>
        <strain evidence="5">JCM 4087</strain>
    </source>
</reference>
<dbReference type="Gene3D" id="3.30.300.20">
    <property type="match status" value="1"/>
</dbReference>
<evidence type="ECO:0000256" key="3">
    <source>
        <dbReference type="SAM" id="MobiDB-lite"/>
    </source>
</evidence>
<dbReference type="PROSITE" id="PS01319">
    <property type="entry name" value="RBFA"/>
    <property type="match status" value="1"/>
</dbReference>
<organism evidence="4 5">
    <name type="scientific">Acidicapsa dinghuensis</name>
    <dbReference type="NCBI Taxonomy" id="2218256"/>
    <lineage>
        <taxon>Bacteria</taxon>
        <taxon>Pseudomonadati</taxon>
        <taxon>Acidobacteriota</taxon>
        <taxon>Terriglobia</taxon>
        <taxon>Terriglobales</taxon>
        <taxon>Acidobacteriaceae</taxon>
        <taxon>Acidicapsa</taxon>
    </lineage>
</organism>
<comment type="subcellular location">
    <subcellularLocation>
        <location evidence="2">Cytoplasm</location>
    </subcellularLocation>
</comment>
<dbReference type="Pfam" id="PF02033">
    <property type="entry name" value="RBFA"/>
    <property type="match status" value="1"/>
</dbReference>
<evidence type="ECO:0000313" key="5">
    <source>
        <dbReference type="Proteomes" id="UP001596091"/>
    </source>
</evidence>
<comment type="function">
    <text evidence="2">One of several proteins that assist in the late maturation steps of the functional core of the 30S ribosomal subunit. Associates with free 30S ribosomal subunits (but not with 30S subunits that are part of 70S ribosomes or polysomes). Required for efficient processing of 16S rRNA. May interact with the 5'-terminal helix region of 16S rRNA.</text>
</comment>
<dbReference type="RefSeq" id="WP_263336076.1">
    <property type="nucleotide sequence ID" value="NZ_JAGSYH010000003.1"/>
</dbReference>
<dbReference type="SUPFAM" id="SSF89919">
    <property type="entry name" value="Ribosome-binding factor A, RbfA"/>
    <property type="match status" value="1"/>
</dbReference>
<dbReference type="NCBIfam" id="TIGR00082">
    <property type="entry name" value="rbfA"/>
    <property type="match status" value="1"/>
</dbReference>